<keyword evidence="3" id="KW-1185">Reference proteome</keyword>
<sequence>MTAEDWGNTHARFTWRQISPFGAIYLSVESTIPTSLTVTVTRGSFTQTDFIAPGGALSIHLEGQRWQDWVSQLARVDVVFRQGPDTHFQEAVKKPSGLRPPTGYKKPSPQKPKTKKPGRRQADPEIDGEPVSVPERPPKRLEKRPKGCLPGKCLSYWDET</sequence>
<evidence type="ECO:0000313" key="2">
    <source>
        <dbReference type="EMBL" id="TDZ71570.1"/>
    </source>
</evidence>
<gene>
    <name evidence="2" type="ORF">CTRI78_v001901</name>
</gene>
<evidence type="ECO:0000313" key="3">
    <source>
        <dbReference type="Proteomes" id="UP000295703"/>
    </source>
</evidence>
<organism evidence="2 3">
    <name type="scientific">Colletotrichum trifolii</name>
    <dbReference type="NCBI Taxonomy" id="5466"/>
    <lineage>
        <taxon>Eukaryota</taxon>
        <taxon>Fungi</taxon>
        <taxon>Dikarya</taxon>
        <taxon>Ascomycota</taxon>
        <taxon>Pezizomycotina</taxon>
        <taxon>Sordariomycetes</taxon>
        <taxon>Hypocreomycetidae</taxon>
        <taxon>Glomerellales</taxon>
        <taxon>Glomerellaceae</taxon>
        <taxon>Colletotrichum</taxon>
        <taxon>Colletotrichum orbiculare species complex</taxon>
    </lineage>
</organism>
<evidence type="ECO:0000256" key="1">
    <source>
        <dbReference type="SAM" id="MobiDB-lite"/>
    </source>
</evidence>
<dbReference type="EMBL" id="RYZW01000010">
    <property type="protein sequence ID" value="TDZ71570.1"/>
    <property type="molecule type" value="Genomic_DNA"/>
</dbReference>
<name>A0A4R8RSL3_COLTR</name>
<reference evidence="2 3" key="1">
    <citation type="submission" date="2018-12" db="EMBL/GenBank/DDBJ databases">
        <title>Genome sequence and assembly of Colletotrichum trifolii.</title>
        <authorList>
            <person name="Gan P."/>
            <person name="Shirasu K."/>
        </authorList>
    </citation>
    <scope>NUCLEOTIDE SEQUENCE [LARGE SCALE GENOMIC DNA]</scope>
    <source>
        <strain evidence="2 3">543-2</strain>
    </source>
</reference>
<dbReference type="AlphaFoldDB" id="A0A4R8RSL3"/>
<proteinExistence type="predicted"/>
<dbReference type="Proteomes" id="UP000295703">
    <property type="component" value="Unassembled WGS sequence"/>
</dbReference>
<protein>
    <submittedName>
        <fullName evidence="2">Uncharacterized protein</fullName>
    </submittedName>
</protein>
<feature type="region of interest" description="Disordered" evidence="1">
    <location>
        <begin position="87"/>
        <end position="150"/>
    </location>
</feature>
<accession>A0A4R8RSL3</accession>
<comment type="caution">
    <text evidence="2">The sequence shown here is derived from an EMBL/GenBank/DDBJ whole genome shotgun (WGS) entry which is preliminary data.</text>
</comment>